<dbReference type="Gene3D" id="1.10.10.2830">
    <property type="match status" value="1"/>
</dbReference>
<dbReference type="FunFam" id="1.10.10.2830:FF:000001">
    <property type="entry name" value="Chromosome partitioning protein ParB"/>
    <property type="match status" value="1"/>
</dbReference>
<dbReference type="AlphaFoldDB" id="A0A2P2DFM3"/>
<dbReference type="GO" id="GO:0045881">
    <property type="term" value="P:positive regulation of sporulation resulting in formation of a cellular spore"/>
    <property type="evidence" value="ECO:0007669"/>
    <property type="project" value="TreeGrafter"/>
</dbReference>
<comment type="similarity">
    <text evidence="1">Belongs to the ParB family.</text>
</comment>
<protein>
    <submittedName>
        <fullName evidence="5">ParB-like protein</fullName>
    </submittedName>
</protein>
<dbReference type="GO" id="GO:0007059">
    <property type="term" value="P:chromosome segregation"/>
    <property type="evidence" value="ECO:0007669"/>
    <property type="project" value="UniProtKB-KW"/>
</dbReference>
<dbReference type="InterPro" id="IPR057240">
    <property type="entry name" value="ParB_dimer_C"/>
</dbReference>
<dbReference type="SUPFAM" id="SSF110849">
    <property type="entry name" value="ParB/Sulfiredoxin"/>
    <property type="match status" value="1"/>
</dbReference>
<organism evidence="5 6">
    <name type="scientific">Leptospira ellinghausenii</name>
    <dbReference type="NCBI Taxonomy" id="1917822"/>
    <lineage>
        <taxon>Bacteria</taxon>
        <taxon>Pseudomonadati</taxon>
        <taxon>Spirochaetota</taxon>
        <taxon>Spirochaetia</taxon>
        <taxon>Leptospirales</taxon>
        <taxon>Leptospiraceae</taxon>
        <taxon>Leptospira</taxon>
    </lineage>
</organism>
<reference evidence="6" key="1">
    <citation type="journal article" date="2019" name="Microbiol. Immunol.">
        <title>Molecular and phenotypic characterization of Leptospira johnsonii sp. nov., Leptospira ellinghausenii sp. nov. and Leptospira ryugenii sp. nov. isolated from soil and water in Japan.</title>
        <authorList>
            <person name="Masuzawa T."/>
            <person name="Saito M."/>
            <person name="Nakao R."/>
            <person name="Nikaido Y."/>
            <person name="Matsumoto M."/>
            <person name="Ogawa M."/>
            <person name="Yokoyama M."/>
            <person name="Hidaka Y."/>
            <person name="Tomita J."/>
            <person name="Sakakibara K."/>
            <person name="Suzuki K."/>
            <person name="Yasuda S."/>
            <person name="Sato H."/>
            <person name="Yamaguchi M."/>
            <person name="Yoshida S.I."/>
            <person name="Koizumi N."/>
            <person name="Kawamura Y."/>
        </authorList>
    </citation>
    <scope>NUCLEOTIDE SEQUENCE [LARGE SCALE GENOMIC DNA]</scope>
    <source>
        <strain evidence="6">E18</strain>
    </source>
</reference>
<dbReference type="InterPro" id="IPR004437">
    <property type="entry name" value="ParB/RepB/Spo0J"/>
</dbReference>
<comment type="caution">
    <text evidence="5">The sequence shown here is derived from an EMBL/GenBank/DDBJ whole genome shotgun (WGS) entry which is preliminary data.</text>
</comment>
<evidence type="ECO:0000256" key="1">
    <source>
        <dbReference type="ARBA" id="ARBA00006295"/>
    </source>
</evidence>
<dbReference type="EMBL" id="BFAZ01000009">
    <property type="protein sequence ID" value="GBF43433.1"/>
    <property type="molecule type" value="Genomic_DNA"/>
</dbReference>
<evidence type="ECO:0000259" key="4">
    <source>
        <dbReference type="SMART" id="SM00470"/>
    </source>
</evidence>
<evidence type="ECO:0000313" key="6">
    <source>
        <dbReference type="Proteomes" id="UP000245206"/>
    </source>
</evidence>
<dbReference type="Pfam" id="PF02195">
    <property type="entry name" value="ParB_N"/>
    <property type="match status" value="1"/>
</dbReference>
<feature type="domain" description="ParB-like N-terminal" evidence="4">
    <location>
        <begin position="35"/>
        <end position="126"/>
    </location>
</feature>
<dbReference type="InterPro" id="IPR050336">
    <property type="entry name" value="Chromosome_partition/occlusion"/>
</dbReference>
<proteinExistence type="inferred from homology"/>
<dbReference type="InterPro" id="IPR036086">
    <property type="entry name" value="ParB/Sulfiredoxin_sf"/>
</dbReference>
<dbReference type="Pfam" id="PF23552">
    <property type="entry name" value="ParB_C"/>
    <property type="match status" value="1"/>
</dbReference>
<dbReference type="PANTHER" id="PTHR33375">
    <property type="entry name" value="CHROMOSOME-PARTITIONING PROTEIN PARB-RELATED"/>
    <property type="match status" value="1"/>
</dbReference>
<dbReference type="SUPFAM" id="SSF109709">
    <property type="entry name" value="KorB DNA-binding domain-like"/>
    <property type="match status" value="1"/>
</dbReference>
<name>A0A2P2DFM3_9LEPT</name>
<dbReference type="InterPro" id="IPR041468">
    <property type="entry name" value="HTH_ParB/Spo0J"/>
</dbReference>
<dbReference type="RefSeq" id="WP_108960365.1">
    <property type="nucleotide sequence ID" value="NZ_BFAZ01000009.1"/>
</dbReference>
<dbReference type="Pfam" id="PF17762">
    <property type="entry name" value="HTH_ParB"/>
    <property type="match status" value="1"/>
</dbReference>
<dbReference type="SMART" id="SM00470">
    <property type="entry name" value="ParB"/>
    <property type="match status" value="1"/>
</dbReference>
<dbReference type="OrthoDB" id="9802051at2"/>
<accession>A0A2P2DFM3</accession>
<dbReference type="InterPro" id="IPR003115">
    <property type="entry name" value="ParB_N"/>
</dbReference>
<evidence type="ECO:0000256" key="3">
    <source>
        <dbReference type="ARBA" id="ARBA00023125"/>
    </source>
</evidence>
<gene>
    <name evidence="5" type="ORF">LPTSP2_27300</name>
</gene>
<dbReference type="GO" id="GO:0003677">
    <property type="term" value="F:DNA binding"/>
    <property type="evidence" value="ECO:0007669"/>
    <property type="project" value="UniProtKB-KW"/>
</dbReference>
<dbReference type="CDD" id="cd16393">
    <property type="entry name" value="SPO0J_N"/>
    <property type="match status" value="1"/>
</dbReference>
<keyword evidence="6" id="KW-1185">Reference proteome</keyword>
<dbReference type="NCBIfam" id="TIGR00180">
    <property type="entry name" value="parB_part"/>
    <property type="match status" value="1"/>
</dbReference>
<dbReference type="PANTHER" id="PTHR33375:SF1">
    <property type="entry name" value="CHROMOSOME-PARTITIONING PROTEIN PARB-RELATED"/>
    <property type="match status" value="1"/>
</dbReference>
<dbReference type="Proteomes" id="UP000245206">
    <property type="component" value="Unassembled WGS sequence"/>
</dbReference>
<dbReference type="Gene3D" id="3.90.1530.30">
    <property type="match status" value="1"/>
</dbReference>
<dbReference type="GO" id="GO:0005694">
    <property type="term" value="C:chromosome"/>
    <property type="evidence" value="ECO:0007669"/>
    <property type="project" value="TreeGrafter"/>
</dbReference>
<dbReference type="FunFam" id="3.90.1530.30:FF:000001">
    <property type="entry name" value="Chromosome partitioning protein ParB"/>
    <property type="match status" value="1"/>
</dbReference>
<keyword evidence="3" id="KW-0238">DNA-binding</keyword>
<evidence type="ECO:0000256" key="2">
    <source>
        <dbReference type="ARBA" id="ARBA00022829"/>
    </source>
</evidence>
<keyword evidence="2" id="KW-0159">Chromosome partition</keyword>
<sequence>MALGKGKVLGRGLGNLIPVNENNVEISKDEQSGLREIKVTEISPNPHQPRKQFSDASIQELSNTIVEHGVIQPIVVQKNPSGSGFLLVAGERRLRACKLAGFAKIPAIVRDLSEADMMELALIENIQRENLNPMDEAYAYQAIIDKRGLKITDLATRVGKNRATISNLIRLLALPKPLQDWVKEGKLSEGQARPLLSIPDAKKQFEVAQKVIAEGWNVREVENYVSNLLNPEKKSSSSTSVSDKRDASIVKLETKLRNKFSSKVEVSHNETNGKGKIVFSYANLSDMERILEQLGVKL</sequence>
<evidence type="ECO:0000313" key="5">
    <source>
        <dbReference type="EMBL" id="GBF43433.1"/>
    </source>
</evidence>